<dbReference type="Proteomes" id="UP000887580">
    <property type="component" value="Unplaced"/>
</dbReference>
<protein>
    <submittedName>
        <fullName evidence="2">Uncharacterized protein</fullName>
    </submittedName>
</protein>
<evidence type="ECO:0000313" key="1">
    <source>
        <dbReference type="Proteomes" id="UP000887580"/>
    </source>
</evidence>
<evidence type="ECO:0000313" key="2">
    <source>
        <dbReference type="WBParaSite" id="PS1159_v2.g4409.t1"/>
    </source>
</evidence>
<name>A0AC35GFQ7_9BILA</name>
<organism evidence="1 2">
    <name type="scientific">Panagrolaimus sp. PS1159</name>
    <dbReference type="NCBI Taxonomy" id="55785"/>
    <lineage>
        <taxon>Eukaryota</taxon>
        <taxon>Metazoa</taxon>
        <taxon>Ecdysozoa</taxon>
        <taxon>Nematoda</taxon>
        <taxon>Chromadorea</taxon>
        <taxon>Rhabditida</taxon>
        <taxon>Tylenchina</taxon>
        <taxon>Panagrolaimomorpha</taxon>
        <taxon>Panagrolaimoidea</taxon>
        <taxon>Panagrolaimidae</taxon>
        <taxon>Panagrolaimus</taxon>
    </lineage>
</organism>
<accession>A0AC35GFQ7</accession>
<sequence>MFLSNFVVVLFLIFFIVSVNFVKSQHNGFGFFEKVFELDQSLTSKQKEEARKIGTNSSATKQEIVDGLKKFFHEIGGEPEEKFNEVAELYNTKMKEIREKIKENQSSLKDEETKEIFKKAGKIHRNMNITFGEERKQLKKLFKNVSPEIKRKIEEIFWTSTKQHKTSNN</sequence>
<reference evidence="2" key="1">
    <citation type="submission" date="2022-11" db="UniProtKB">
        <authorList>
            <consortium name="WormBaseParasite"/>
        </authorList>
    </citation>
    <scope>IDENTIFICATION</scope>
</reference>
<proteinExistence type="predicted"/>
<dbReference type="WBParaSite" id="PS1159_v2.g4409.t1">
    <property type="protein sequence ID" value="PS1159_v2.g4409.t1"/>
    <property type="gene ID" value="PS1159_v2.g4409"/>
</dbReference>